<dbReference type="Proteomes" id="UP000236161">
    <property type="component" value="Unassembled WGS sequence"/>
</dbReference>
<dbReference type="EMBL" id="KZ451917">
    <property type="protein sequence ID" value="PKA62534.1"/>
    <property type="molecule type" value="Genomic_DNA"/>
</dbReference>
<name>A0A2I0B417_9ASPA</name>
<accession>A0A2I0B417</accession>
<evidence type="ECO:0000313" key="1">
    <source>
        <dbReference type="EMBL" id="PKA62534.1"/>
    </source>
</evidence>
<sequence length="118" mass="12972">MEVLRSGDHRRELPWEADVHEMGMEELESFQKALEVLWRNVASRWEEIEIMMEVETKAAVAAAAAAAAAAAPVAYGGVGYVGSCNGLYLKPPSLAQSLFQRTKYIARKEGNNGVHKLP</sequence>
<reference evidence="1 2" key="1">
    <citation type="journal article" date="2017" name="Nature">
        <title>The Apostasia genome and the evolution of orchids.</title>
        <authorList>
            <person name="Zhang G.Q."/>
            <person name="Liu K.W."/>
            <person name="Li Z."/>
            <person name="Lohaus R."/>
            <person name="Hsiao Y.Y."/>
            <person name="Niu S.C."/>
            <person name="Wang J.Y."/>
            <person name="Lin Y.C."/>
            <person name="Xu Q."/>
            <person name="Chen L.J."/>
            <person name="Yoshida K."/>
            <person name="Fujiwara S."/>
            <person name="Wang Z.W."/>
            <person name="Zhang Y.Q."/>
            <person name="Mitsuda N."/>
            <person name="Wang M."/>
            <person name="Liu G.H."/>
            <person name="Pecoraro L."/>
            <person name="Huang H.X."/>
            <person name="Xiao X.J."/>
            <person name="Lin M."/>
            <person name="Wu X.Y."/>
            <person name="Wu W.L."/>
            <person name="Chen Y.Y."/>
            <person name="Chang S.B."/>
            <person name="Sakamoto S."/>
            <person name="Ohme-Takagi M."/>
            <person name="Yagi M."/>
            <person name="Zeng S.J."/>
            <person name="Shen C.Y."/>
            <person name="Yeh C.M."/>
            <person name="Luo Y.B."/>
            <person name="Tsai W.C."/>
            <person name="Van de Peer Y."/>
            <person name="Liu Z.J."/>
        </authorList>
    </citation>
    <scope>NUCLEOTIDE SEQUENCE [LARGE SCALE GENOMIC DNA]</scope>
    <source>
        <strain evidence="2">cv. Shenzhen</strain>
        <tissue evidence="1">Stem</tissue>
    </source>
</reference>
<organism evidence="1 2">
    <name type="scientific">Apostasia shenzhenica</name>
    <dbReference type="NCBI Taxonomy" id="1088818"/>
    <lineage>
        <taxon>Eukaryota</taxon>
        <taxon>Viridiplantae</taxon>
        <taxon>Streptophyta</taxon>
        <taxon>Embryophyta</taxon>
        <taxon>Tracheophyta</taxon>
        <taxon>Spermatophyta</taxon>
        <taxon>Magnoliopsida</taxon>
        <taxon>Liliopsida</taxon>
        <taxon>Asparagales</taxon>
        <taxon>Orchidaceae</taxon>
        <taxon>Apostasioideae</taxon>
        <taxon>Apostasia</taxon>
    </lineage>
</organism>
<evidence type="ECO:0000313" key="2">
    <source>
        <dbReference type="Proteomes" id="UP000236161"/>
    </source>
</evidence>
<protein>
    <submittedName>
        <fullName evidence="1">Uncharacterized protein</fullName>
    </submittedName>
</protein>
<keyword evidence="2" id="KW-1185">Reference proteome</keyword>
<gene>
    <name evidence="1" type="ORF">AXF42_Ash021840</name>
</gene>
<proteinExistence type="predicted"/>
<dbReference type="AlphaFoldDB" id="A0A2I0B417"/>